<protein>
    <submittedName>
        <fullName evidence="1">22146_t:CDS:1</fullName>
    </submittedName>
</protein>
<accession>A0A9N9JRE1</accession>
<evidence type="ECO:0000313" key="2">
    <source>
        <dbReference type="Proteomes" id="UP000789405"/>
    </source>
</evidence>
<reference evidence="1" key="1">
    <citation type="submission" date="2021-06" db="EMBL/GenBank/DDBJ databases">
        <authorList>
            <person name="Kallberg Y."/>
            <person name="Tangrot J."/>
            <person name="Rosling A."/>
        </authorList>
    </citation>
    <scope>NUCLEOTIDE SEQUENCE</scope>
    <source>
        <strain evidence="1">MA453B</strain>
    </source>
</reference>
<dbReference type="Proteomes" id="UP000789405">
    <property type="component" value="Unassembled WGS sequence"/>
</dbReference>
<proteinExistence type="predicted"/>
<keyword evidence="2" id="KW-1185">Reference proteome</keyword>
<name>A0A9N9JRE1_9GLOM</name>
<sequence>MKREFENDDEIHPIYLVFNYIFDPYIFQKSSLVCKTWKKALDVHPFWRKVVEDCGLESPRPNSR</sequence>
<feature type="non-terminal residue" evidence="1">
    <location>
        <position position="64"/>
    </location>
</feature>
<comment type="caution">
    <text evidence="1">The sequence shown here is derived from an EMBL/GenBank/DDBJ whole genome shotgun (WGS) entry which is preliminary data.</text>
</comment>
<evidence type="ECO:0000313" key="1">
    <source>
        <dbReference type="EMBL" id="CAG8790353.1"/>
    </source>
</evidence>
<gene>
    <name evidence="1" type="ORF">DERYTH_LOCUS21295</name>
</gene>
<dbReference type="EMBL" id="CAJVPY010026855">
    <property type="protein sequence ID" value="CAG8790353.1"/>
    <property type="molecule type" value="Genomic_DNA"/>
</dbReference>
<dbReference type="AlphaFoldDB" id="A0A9N9JRE1"/>
<organism evidence="1 2">
    <name type="scientific">Dentiscutata erythropus</name>
    <dbReference type="NCBI Taxonomy" id="1348616"/>
    <lineage>
        <taxon>Eukaryota</taxon>
        <taxon>Fungi</taxon>
        <taxon>Fungi incertae sedis</taxon>
        <taxon>Mucoromycota</taxon>
        <taxon>Glomeromycotina</taxon>
        <taxon>Glomeromycetes</taxon>
        <taxon>Diversisporales</taxon>
        <taxon>Gigasporaceae</taxon>
        <taxon>Dentiscutata</taxon>
    </lineage>
</organism>